<dbReference type="Gene3D" id="2.60.40.1180">
    <property type="entry name" value="Golgi alpha-mannosidase II"/>
    <property type="match status" value="1"/>
</dbReference>
<reference evidence="10 11" key="1">
    <citation type="submission" date="2008-06" db="EMBL/GenBank/DDBJ databases">
        <title>Complete sequence of Chloroherpeton thalassium ATCC 35110.</title>
        <authorList>
            <consortium name="US DOE Joint Genome Institute"/>
            <person name="Lucas S."/>
            <person name="Copeland A."/>
            <person name="Lapidus A."/>
            <person name="Glavina del Rio T."/>
            <person name="Dalin E."/>
            <person name="Tice H."/>
            <person name="Bruce D."/>
            <person name="Goodwin L."/>
            <person name="Pitluck S."/>
            <person name="Schmutz J."/>
            <person name="Larimer F."/>
            <person name="Land M."/>
            <person name="Hauser L."/>
            <person name="Kyrpides N."/>
            <person name="Mikhailova N."/>
            <person name="Liu Z."/>
            <person name="Li T."/>
            <person name="Zhao F."/>
            <person name="Overmann J."/>
            <person name="Bryant D.A."/>
            <person name="Richardson P."/>
        </authorList>
    </citation>
    <scope>NUCLEOTIDE SEQUENCE [LARGE SCALE GENOMIC DNA]</scope>
    <source>
        <strain evidence="11">ATCC 35110 / GB-78</strain>
    </source>
</reference>
<dbReference type="GO" id="GO:0004553">
    <property type="term" value="F:hydrolase activity, hydrolyzing O-glycosyl compounds"/>
    <property type="evidence" value="ECO:0007669"/>
    <property type="project" value="InterPro"/>
</dbReference>
<keyword evidence="11" id="KW-1185">Reference proteome</keyword>
<dbReference type="STRING" id="517418.Ctha_2426"/>
<evidence type="ECO:0000256" key="8">
    <source>
        <dbReference type="PIRSR" id="PIRSR001021-2"/>
    </source>
</evidence>
<dbReference type="SMART" id="SM00642">
    <property type="entry name" value="Aamy"/>
    <property type="match status" value="1"/>
</dbReference>
<evidence type="ECO:0000256" key="4">
    <source>
        <dbReference type="ARBA" id="ARBA00022801"/>
    </source>
</evidence>
<comment type="similarity">
    <text evidence="2">Belongs to the glycosyl hydrolase 13 family.</text>
</comment>
<comment type="cofactor">
    <cofactor evidence="1">
        <name>Ca(2+)</name>
        <dbReference type="ChEBI" id="CHEBI:29108"/>
    </cofactor>
</comment>
<dbReference type="Gene3D" id="3.20.20.80">
    <property type="entry name" value="Glycosidases"/>
    <property type="match status" value="1"/>
</dbReference>
<evidence type="ECO:0000256" key="7">
    <source>
        <dbReference type="PIRSR" id="PIRSR001021-1"/>
    </source>
</evidence>
<keyword evidence="3 8" id="KW-0479">Metal-binding</keyword>
<evidence type="ECO:0000256" key="2">
    <source>
        <dbReference type="ARBA" id="ARBA00008061"/>
    </source>
</evidence>
<dbReference type="SUPFAM" id="SSF51445">
    <property type="entry name" value="(Trans)glycosidases"/>
    <property type="match status" value="1"/>
</dbReference>
<evidence type="ECO:0000256" key="5">
    <source>
        <dbReference type="ARBA" id="ARBA00023277"/>
    </source>
</evidence>
<sequence length="482" mass="55254">MGVMMQAFYWDCPRVEGQEFLWWEYVKEKIPALAQAGFSALWLPPAHKAPNINGLSMGYDPYDYYDLGEYDQKGYVKTWFGSKRELLDLIDLAHSYQLSVIADIVINHNNGADAEEVNPIDGHTRWTLFSQPKSGKFLRSWDCFHPTHYETWDDGTFGDMPDLCHRNPYVYTEILKLAKWLIEDIGFDGFRYDFVKGYGTWIIKAIQEQRYTKNGQPFKPYGVAENWSSDREIEDWLNEVNNWNDNPVDAFDFPLRYQLKNLCDVYGFSLKNLIGSHTVFYDKPFGAVTFVDNHDFRGDDTPQITHDKLLAYSVILTHEGYPCVFWQDYYSWDLAKEGSPNGIAALIEAHEQFAAGSTSTLWLDDNLYIMQRTGFENKPGLIFVLNNRQAIVGTGRGFPHSGKILISSRLPGGAAASLTRLIINMSTTMAVANFGRRLADMWFISRKSNQRLFEKLLVELRLERQRAALIPGAAFCGHATCH</sequence>
<dbReference type="KEGG" id="cts:Ctha_2426"/>
<feature type="binding site" evidence="8">
    <location>
        <position position="153"/>
    </location>
    <ligand>
        <name>Ca(2+)</name>
        <dbReference type="ChEBI" id="CHEBI:29108"/>
        <label>2</label>
    </ligand>
</feature>
<dbReference type="GO" id="GO:0005975">
    <property type="term" value="P:carbohydrate metabolic process"/>
    <property type="evidence" value="ECO:0007669"/>
    <property type="project" value="InterPro"/>
</dbReference>
<dbReference type="AlphaFoldDB" id="B3QX65"/>
<name>B3QX65_CHLT3</name>
<dbReference type="eggNOG" id="COG0366">
    <property type="taxonomic scope" value="Bacteria"/>
</dbReference>
<proteinExistence type="inferred from homology"/>
<evidence type="ECO:0000313" key="10">
    <source>
        <dbReference type="EMBL" id="ACF14875.1"/>
    </source>
</evidence>
<accession>B3QX65</accession>
<dbReference type="GO" id="GO:0005509">
    <property type="term" value="F:calcium ion binding"/>
    <property type="evidence" value="ECO:0007669"/>
    <property type="project" value="InterPro"/>
</dbReference>
<feature type="active site" description="Proton donor" evidence="7">
    <location>
        <position position="225"/>
    </location>
</feature>
<dbReference type="CAZy" id="GH13">
    <property type="family name" value="Glycoside Hydrolase Family 13"/>
</dbReference>
<dbReference type="PIRSF" id="PIRSF001021">
    <property type="entry name" value="Alph-amls_thrmst"/>
    <property type="match status" value="1"/>
</dbReference>
<dbReference type="InterPro" id="IPR006047">
    <property type="entry name" value="GH13_cat_dom"/>
</dbReference>
<dbReference type="InterPro" id="IPR017853">
    <property type="entry name" value="GH"/>
</dbReference>
<evidence type="ECO:0000256" key="3">
    <source>
        <dbReference type="ARBA" id="ARBA00022723"/>
    </source>
</evidence>
<feature type="active site" description="Nucleophile" evidence="7">
    <location>
        <position position="193"/>
    </location>
</feature>
<keyword evidence="8" id="KW-0106">Calcium</keyword>
<protein>
    <submittedName>
        <fullName evidence="10">Alpha amylase catalytic region</fullName>
    </submittedName>
</protein>
<dbReference type="HOGENOM" id="CLU_024572_3_0_10"/>
<dbReference type="Proteomes" id="UP000001208">
    <property type="component" value="Chromosome"/>
</dbReference>
<evidence type="ECO:0000259" key="9">
    <source>
        <dbReference type="SMART" id="SM00642"/>
    </source>
</evidence>
<dbReference type="PANTHER" id="PTHR43447">
    <property type="entry name" value="ALPHA-AMYLASE"/>
    <property type="match status" value="1"/>
</dbReference>
<keyword evidence="4" id="KW-0378">Hydrolase</keyword>
<dbReference type="InterPro" id="IPR013780">
    <property type="entry name" value="Glyco_hydro_b"/>
</dbReference>
<evidence type="ECO:0000256" key="6">
    <source>
        <dbReference type="ARBA" id="ARBA00023295"/>
    </source>
</evidence>
<keyword evidence="6" id="KW-0326">Glycosidase</keyword>
<feature type="binding site" evidence="8">
    <location>
        <position position="107"/>
    </location>
    <ligand>
        <name>Ca(2+)</name>
        <dbReference type="ChEBI" id="CHEBI:29108"/>
        <label>1</label>
    </ligand>
</feature>
<dbReference type="CDD" id="cd11314">
    <property type="entry name" value="AmyAc_arch_bac_plant_AmyA"/>
    <property type="match status" value="1"/>
</dbReference>
<dbReference type="NCBIfam" id="NF006970">
    <property type="entry name" value="PRK09441.1-3"/>
    <property type="match status" value="1"/>
</dbReference>
<evidence type="ECO:0000313" key="11">
    <source>
        <dbReference type="Proteomes" id="UP000001208"/>
    </source>
</evidence>
<organism evidence="10 11">
    <name type="scientific">Chloroherpeton thalassium (strain ATCC 35110 / GB-78)</name>
    <dbReference type="NCBI Taxonomy" id="517418"/>
    <lineage>
        <taxon>Bacteria</taxon>
        <taxon>Pseudomonadati</taxon>
        <taxon>Chlorobiota</taxon>
        <taxon>Chlorobiia</taxon>
        <taxon>Chlorobiales</taxon>
        <taxon>Chloroherpetonaceae</taxon>
        <taxon>Chloroherpeton</taxon>
    </lineage>
</organism>
<gene>
    <name evidence="10" type="ordered locus">Ctha_2426</name>
</gene>
<dbReference type="EMBL" id="CP001100">
    <property type="protein sequence ID" value="ACF14875.1"/>
    <property type="molecule type" value="Genomic_DNA"/>
</dbReference>
<dbReference type="Pfam" id="PF00128">
    <property type="entry name" value="Alpha-amylase"/>
    <property type="match status" value="1"/>
</dbReference>
<evidence type="ECO:0000256" key="1">
    <source>
        <dbReference type="ARBA" id="ARBA00001913"/>
    </source>
</evidence>
<keyword evidence="5" id="KW-0119">Carbohydrate metabolism</keyword>
<dbReference type="InterPro" id="IPR013776">
    <property type="entry name" value="A-amylase_thermo"/>
</dbReference>
<feature type="domain" description="Glycosyl hydrolase family 13 catalytic" evidence="9">
    <location>
        <begin position="2"/>
        <end position="350"/>
    </location>
</feature>
<feature type="binding site" evidence="8">
    <location>
        <position position="162"/>
    </location>
    <ligand>
        <name>Ca(2+)</name>
        <dbReference type="ChEBI" id="CHEBI:29108"/>
        <label>1</label>
    </ligand>
</feature>